<protein>
    <submittedName>
        <fullName evidence="1">Uncharacterized protein</fullName>
    </submittedName>
</protein>
<evidence type="ECO:0000313" key="2">
    <source>
        <dbReference type="Proteomes" id="UP001079430"/>
    </source>
</evidence>
<evidence type="ECO:0000313" key="1">
    <source>
        <dbReference type="EMBL" id="MCZ4088848.1"/>
    </source>
</evidence>
<accession>A0ABT4KA54</accession>
<comment type="caution">
    <text evidence="1">The sequence shown here is derived from an EMBL/GenBank/DDBJ whole genome shotgun (WGS) entry which is preliminary data.</text>
</comment>
<gene>
    <name evidence="1" type="ORF">O3W52_01805</name>
</gene>
<dbReference type="EMBL" id="JAPVOI010000003">
    <property type="protein sequence ID" value="MCZ4088848.1"/>
    <property type="molecule type" value="Genomic_DNA"/>
</dbReference>
<sequence length="103" mass="11418">MIADDRMLRAAAAPKSSKRIPLLRTHADVVALPHTAARGHCYQMPAFIDLAAQVSSPKHAHRRRSEKRHLVGIEEGGRNAFRTNLNAADGRLTFTSQWAAWPP</sequence>
<dbReference type="RefSeq" id="WP_269274983.1">
    <property type="nucleotide sequence ID" value="NZ_JAPVOI010000003.1"/>
</dbReference>
<dbReference type="Proteomes" id="UP001079430">
    <property type="component" value="Unassembled WGS sequence"/>
</dbReference>
<keyword evidence="2" id="KW-1185">Reference proteome</keyword>
<organism evidence="1 2">
    <name type="scientific">Sinorhizobium psoraleae</name>
    <dbReference type="NCBI Taxonomy" id="520838"/>
    <lineage>
        <taxon>Bacteria</taxon>
        <taxon>Pseudomonadati</taxon>
        <taxon>Pseudomonadota</taxon>
        <taxon>Alphaproteobacteria</taxon>
        <taxon>Hyphomicrobiales</taxon>
        <taxon>Rhizobiaceae</taxon>
        <taxon>Sinorhizobium/Ensifer group</taxon>
        <taxon>Sinorhizobium</taxon>
    </lineage>
</organism>
<reference evidence="1" key="1">
    <citation type="submission" date="2022-10" db="EMBL/GenBank/DDBJ databases">
        <title>Whole genome sequencing of three plant growth promoting bacteria isolated from Vachellia tortilis subsp. raddiana in Morocco.</title>
        <authorList>
            <person name="Hnini M."/>
            <person name="Zouagui R."/>
            <person name="Zouagui H."/>
            <person name="Chemao Elfihri M.-W."/>
            <person name="Ibrahimi A."/>
            <person name="Sbabou L."/>
            <person name="Aurag J."/>
        </authorList>
    </citation>
    <scope>NUCLEOTIDE SEQUENCE</scope>
    <source>
        <strain evidence="1">LMR678</strain>
    </source>
</reference>
<proteinExistence type="predicted"/>
<name>A0ABT4KA54_9HYPH</name>